<reference evidence="3" key="1">
    <citation type="submission" date="2013-12" db="EMBL/GenBank/DDBJ databases">
        <authorList>
            <person name="Omoto C.K."/>
            <person name="Sibley D."/>
            <person name="Venepally P."/>
            <person name="Hadjithomas M."/>
            <person name="Karamycheva S."/>
            <person name="Brunk B."/>
            <person name="Roos D."/>
            <person name="Caler E."/>
            <person name="Lorenzi H."/>
        </authorList>
    </citation>
    <scope>NUCLEOTIDE SEQUENCE</scope>
</reference>
<proteinExistence type="predicted"/>
<dbReference type="AlphaFoldDB" id="A0A023AY43"/>
<dbReference type="VEuPathDB" id="CryptoDB:GNI_165690"/>
<evidence type="ECO:0000313" key="3">
    <source>
        <dbReference type="EMBL" id="EZG43576.1"/>
    </source>
</evidence>
<organism evidence="3 4">
    <name type="scientific">Gregarina niphandrodes</name>
    <name type="common">Septate eugregarine</name>
    <dbReference type="NCBI Taxonomy" id="110365"/>
    <lineage>
        <taxon>Eukaryota</taxon>
        <taxon>Sar</taxon>
        <taxon>Alveolata</taxon>
        <taxon>Apicomplexa</taxon>
        <taxon>Conoidasida</taxon>
        <taxon>Gregarinasina</taxon>
        <taxon>Eugregarinorida</taxon>
        <taxon>Gregarinidae</taxon>
        <taxon>Gregarina</taxon>
    </lineage>
</organism>
<dbReference type="eggNOG" id="ENOG502SGEE">
    <property type="taxonomic scope" value="Eukaryota"/>
</dbReference>
<keyword evidence="1" id="KW-0175">Coiled coil</keyword>
<dbReference type="Proteomes" id="UP000019763">
    <property type="component" value="Unassembled WGS sequence"/>
</dbReference>
<accession>A0A023AY43</accession>
<dbReference type="EMBL" id="AFNH02001235">
    <property type="protein sequence ID" value="EZG43576.1"/>
    <property type="molecule type" value="Genomic_DNA"/>
</dbReference>
<protein>
    <submittedName>
        <fullName evidence="3">Uncharacterized protein</fullName>
    </submittedName>
</protein>
<evidence type="ECO:0000256" key="1">
    <source>
        <dbReference type="SAM" id="Coils"/>
    </source>
</evidence>
<dbReference type="GeneID" id="22915735"/>
<comment type="caution">
    <text evidence="3">The sequence shown here is derived from an EMBL/GenBank/DDBJ whole genome shotgun (WGS) entry which is preliminary data.</text>
</comment>
<dbReference type="RefSeq" id="XP_011133193.1">
    <property type="nucleotide sequence ID" value="XM_011134891.1"/>
</dbReference>
<dbReference type="PANTHER" id="PTHR33266">
    <property type="entry name" value="CHROMOSOME 15, WHOLE GENOME SHOTGUN SEQUENCE"/>
    <property type="match status" value="1"/>
</dbReference>
<dbReference type="PANTHER" id="PTHR33266:SF1">
    <property type="entry name" value="F-BOX DOMAIN-CONTAINING PROTEIN"/>
    <property type="match status" value="1"/>
</dbReference>
<feature type="coiled-coil region" evidence="1">
    <location>
        <begin position="1"/>
        <end position="94"/>
    </location>
</feature>
<evidence type="ECO:0000313" key="4">
    <source>
        <dbReference type="Proteomes" id="UP000019763"/>
    </source>
</evidence>
<feature type="region of interest" description="Disordered" evidence="2">
    <location>
        <begin position="736"/>
        <end position="760"/>
    </location>
</feature>
<gene>
    <name evidence="3" type="ORF">GNI_165690</name>
</gene>
<dbReference type="OrthoDB" id="112139at2759"/>
<name>A0A023AY43_GRENI</name>
<keyword evidence="4" id="KW-1185">Reference proteome</keyword>
<sequence>MMRMADKLKKLEEEMKKVVEEKEEEMKKVVEEKEEEMKKVVEEKEQVMKKVVEEKEEEMKKVVEEKEAEMKKVVEEKEAELKKLAEQLASRSRMPIETPGALPTEPTEVIVDSQAAFNDVYIQRPGCTSPAQFVAIMQGAADDEASTSVGALTQSSGWGKSRLFAEVCRQFMCIYISMGESLNNYPRRTKNFAPLERILNCREGTASDVVCHLMMCLAGYLTEACSDDRIIGLSSDSWFQYQLDHWSPSYPVEEPLPPLSMASARNTLSRAVAGFKTRFSVPYVLVLCDEAAALLQDANVAEIQKFRLFRRAFTVAGITACFASTQSKVQNFAPSLHRDDSLRRYTRAHVDEPWMPAPIIAVSAHDVCADTVAWSLPLTDLHSSHTLSRFGRPLWMAFSKHCTQSLSSNTVLCAVANSKLNLKVGALGGIAAVMCVAAIKPTPSVEMADQLVHSHMATLIHVSKNRELLYTMYPSEPYLAEASCRYLRKNMAVALRQLVRAVGQHAVDTGLVGEAVARLCLVMLGYTPLEKSLISINSLWTRIDDSTTENGAGTRALLNFNHFARFRGRLTQKALYGAFVRRAALFPWKLNQRAYDLVLPVAVLESEADLLDPGRMGAVFIQVKNQSRGLQESGLFKEMAEEGAMAGLSEDRCWYWVLQRVVQTGSKYRSVRFPNRASFSFTQLLRGFDGECQGLLNALLLGNTKLLDAVDHAEKPTAQLQAEKLFYEQVSWLAGAQSDDGESPRNRAQAEMPSKRARRN</sequence>
<evidence type="ECO:0000256" key="2">
    <source>
        <dbReference type="SAM" id="MobiDB-lite"/>
    </source>
</evidence>